<organism evidence="3 4">
    <name type="scientific">Strongylocentrotus purpuratus</name>
    <name type="common">Purple sea urchin</name>
    <dbReference type="NCBI Taxonomy" id="7668"/>
    <lineage>
        <taxon>Eukaryota</taxon>
        <taxon>Metazoa</taxon>
        <taxon>Echinodermata</taxon>
        <taxon>Eleutherozoa</taxon>
        <taxon>Echinozoa</taxon>
        <taxon>Echinoidea</taxon>
        <taxon>Euechinoidea</taxon>
        <taxon>Echinacea</taxon>
        <taxon>Camarodonta</taxon>
        <taxon>Echinidea</taxon>
        <taxon>Strongylocentrotidae</taxon>
        <taxon>Strongylocentrotus</taxon>
    </lineage>
</organism>
<reference evidence="3" key="2">
    <citation type="submission" date="2021-01" db="UniProtKB">
        <authorList>
            <consortium name="EnsemblMetazoa"/>
        </authorList>
    </citation>
    <scope>IDENTIFICATION</scope>
</reference>
<evidence type="ECO:0000256" key="1">
    <source>
        <dbReference type="SAM" id="MobiDB-lite"/>
    </source>
</evidence>
<feature type="transmembrane region" description="Helical" evidence="2">
    <location>
        <begin position="6"/>
        <end position="22"/>
    </location>
</feature>
<dbReference type="OrthoDB" id="10445725at2759"/>
<name>A0A7M7GEG2_STRPU</name>
<protein>
    <submittedName>
        <fullName evidence="3">Uncharacterized protein</fullName>
    </submittedName>
</protein>
<feature type="compositionally biased region" description="Basic residues" evidence="1">
    <location>
        <begin position="82"/>
        <end position="98"/>
    </location>
</feature>
<dbReference type="OMA" id="DHRREVW"/>
<keyword evidence="2" id="KW-1133">Transmembrane helix</keyword>
<keyword evidence="2" id="KW-0472">Membrane</keyword>
<keyword evidence="4" id="KW-1185">Reference proteome</keyword>
<reference evidence="4" key="1">
    <citation type="submission" date="2015-02" db="EMBL/GenBank/DDBJ databases">
        <title>Genome sequencing for Strongylocentrotus purpuratus.</title>
        <authorList>
            <person name="Murali S."/>
            <person name="Liu Y."/>
            <person name="Vee V."/>
            <person name="English A."/>
            <person name="Wang M."/>
            <person name="Skinner E."/>
            <person name="Han Y."/>
            <person name="Muzny D.M."/>
            <person name="Worley K.C."/>
            <person name="Gibbs R.A."/>
        </authorList>
    </citation>
    <scope>NUCLEOTIDE SEQUENCE</scope>
</reference>
<dbReference type="KEGG" id="spu:100891360"/>
<accession>A0A7M7GEG2</accession>
<dbReference type="AlphaFoldDB" id="A0A7M7GEG2"/>
<evidence type="ECO:0000313" key="3">
    <source>
        <dbReference type="EnsemblMetazoa" id="XP_003723645"/>
    </source>
</evidence>
<dbReference type="GeneID" id="100891360"/>
<feature type="compositionally biased region" description="Basic and acidic residues" evidence="1">
    <location>
        <begin position="113"/>
        <end position="123"/>
    </location>
</feature>
<sequence>MAVSSYLVLFVVICSIGAISSLKTSDTTVDRKTSNPYTDSKRKDISDMDLDDVIGISLGDHRREVWSEILMTPELKANKMSLNRKNKRAKKHKMKLHGKKEGPSPMPSMPLKKLKETPFDKYLPRRNSKI</sequence>
<dbReference type="InParanoid" id="A0A7M7GEG2"/>
<keyword evidence="2" id="KW-0812">Transmembrane</keyword>
<feature type="region of interest" description="Disordered" evidence="1">
    <location>
        <begin position="77"/>
        <end position="130"/>
    </location>
</feature>
<evidence type="ECO:0000256" key="2">
    <source>
        <dbReference type="SAM" id="Phobius"/>
    </source>
</evidence>
<dbReference type="RefSeq" id="XP_003723645.1">
    <property type="nucleotide sequence ID" value="XM_003723597.3"/>
</dbReference>
<evidence type="ECO:0000313" key="4">
    <source>
        <dbReference type="Proteomes" id="UP000007110"/>
    </source>
</evidence>
<dbReference type="Proteomes" id="UP000007110">
    <property type="component" value="Unassembled WGS sequence"/>
</dbReference>
<dbReference type="EnsemblMetazoa" id="XM_003723597">
    <property type="protein sequence ID" value="XP_003723645"/>
    <property type="gene ID" value="LOC100891360"/>
</dbReference>
<proteinExistence type="predicted"/>